<organism evidence="4 5">
    <name type="scientific">Boothiomyces macroporosus</name>
    <dbReference type="NCBI Taxonomy" id="261099"/>
    <lineage>
        <taxon>Eukaryota</taxon>
        <taxon>Fungi</taxon>
        <taxon>Fungi incertae sedis</taxon>
        <taxon>Chytridiomycota</taxon>
        <taxon>Chytridiomycota incertae sedis</taxon>
        <taxon>Chytridiomycetes</taxon>
        <taxon>Rhizophydiales</taxon>
        <taxon>Terramycetaceae</taxon>
        <taxon>Boothiomyces</taxon>
    </lineage>
</organism>
<keyword evidence="3" id="KW-0687">Ribonucleoprotein</keyword>
<reference evidence="4" key="1">
    <citation type="submission" date="2020-05" db="EMBL/GenBank/DDBJ databases">
        <title>Phylogenomic resolution of chytrid fungi.</title>
        <authorList>
            <person name="Stajich J.E."/>
            <person name="Amses K."/>
            <person name="Simmons R."/>
            <person name="Seto K."/>
            <person name="Myers J."/>
            <person name="Bonds A."/>
            <person name="Quandt C.A."/>
            <person name="Barry K."/>
            <person name="Liu P."/>
            <person name="Grigoriev I."/>
            <person name="Longcore J.E."/>
            <person name="James T.Y."/>
        </authorList>
    </citation>
    <scope>NUCLEOTIDE SEQUENCE</scope>
    <source>
        <strain evidence="4">PLAUS21</strain>
    </source>
</reference>
<comment type="caution">
    <text evidence="4">The sequence shown here is derived from an EMBL/GenBank/DDBJ whole genome shotgun (WGS) entry which is preliminary data.</text>
</comment>
<keyword evidence="5" id="KW-1185">Reference proteome</keyword>
<gene>
    <name evidence="4" type="ORF">HK103_005957</name>
</gene>
<dbReference type="Pfam" id="PF01165">
    <property type="entry name" value="Ribosomal_S21"/>
    <property type="match status" value="1"/>
</dbReference>
<proteinExistence type="inferred from homology"/>
<evidence type="ECO:0000256" key="3">
    <source>
        <dbReference type="ARBA" id="ARBA00023274"/>
    </source>
</evidence>
<dbReference type="Proteomes" id="UP001210925">
    <property type="component" value="Unassembled WGS sequence"/>
</dbReference>
<evidence type="ECO:0000256" key="1">
    <source>
        <dbReference type="ARBA" id="ARBA00006640"/>
    </source>
</evidence>
<evidence type="ECO:0008006" key="6">
    <source>
        <dbReference type="Google" id="ProtNLM"/>
    </source>
</evidence>
<protein>
    <recommendedName>
        <fullName evidence="6">Ribosomal protein S21</fullName>
    </recommendedName>
</protein>
<sequence length="108" mass="12875">MQLKTLLQFSRGYKKQIWDTASVSLGRSVIVDKNVNQAYNELRNILNESNVRKVVRSQQRFESFHDKKKRLRKERDWGVYLAAVKKNVKIALHMKQRTADEKQNYDHL</sequence>
<name>A0AAD5UP31_9FUNG</name>
<comment type="similarity">
    <text evidence="1">Belongs to the bacterial ribosomal protein bS21 family.</text>
</comment>
<dbReference type="EMBL" id="JADGKB010000006">
    <property type="protein sequence ID" value="KAJ3261349.1"/>
    <property type="molecule type" value="Genomic_DNA"/>
</dbReference>
<keyword evidence="2" id="KW-0689">Ribosomal protein</keyword>
<evidence type="ECO:0000256" key="2">
    <source>
        <dbReference type="ARBA" id="ARBA00022980"/>
    </source>
</evidence>
<accession>A0AAD5UP31</accession>
<evidence type="ECO:0000313" key="4">
    <source>
        <dbReference type="EMBL" id="KAJ3261349.1"/>
    </source>
</evidence>
<dbReference type="InterPro" id="IPR001911">
    <property type="entry name" value="Ribosomal_bS21"/>
</dbReference>
<evidence type="ECO:0000313" key="5">
    <source>
        <dbReference type="Proteomes" id="UP001210925"/>
    </source>
</evidence>
<dbReference type="AlphaFoldDB" id="A0AAD5UP31"/>